<dbReference type="InterPro" id="IPR003313">
    <property type="entry name" value="AraC-bd"/>
</dbReference>
<evidence type="ECO:0000256" key="1">
    <source>
        <dbReference type="ARBA" id="ARBA00023015"/>
    </source>
</evidence>
<keyword evidence="1" id="KW-0805">Transcription regulation</keyword>
<dbReference type="Pfam" id="PF12833">
    <property type="entry name" value="HTH_18"/>
    <property type="match status" value="1"/>
</dbReference>
<keyword evidence="2" id="KW-0238">DNA-binding</keyword>
<evidence type="ECO:0000313" key="5">
    <source>
        <dbReference type="EMBL" id="HIX58770.1"/>
    </source>
</evidence>
<dbReference type="PANTHER" id="PTHR43280:SF28">
    <property type="entry name" value="HTH-TYPE TRANSCRIPTIONAL ACTIVATOR RHAS"/>
    <property type="match status" value="1"/>
</dbReference>
<evidence type="ECO:0000313" key="6">
    <source>
        <dbReference type="Proteomes" id="UP000886817"/>
    </source>
</evidence>
<reference evidence="5" key="2">
    <citation type="submission" date="2021-04" db="EMBL/GenBank/DDBJ databases">
        <authorList>
            <person name="Gilroy R."/>
        </authorList>
    </citation>
    <scope>NUCLEOTIDE SEQUENCE</scope>
    <source>
        <strain evidence="5">ChiSjej1B19-8411</strain>
    </source>
</reference>
<dbReference type="Gene3D" id="2.60.120.10">
    <property type="entry name" value="Jelly Rolls"/>
    <property type="match status" value="1"/>
</dbReference>
<evidence type="ECO:0000256" key="3">
    <source>
        <dbReference type="ARBA" id="ARBA00023163"/>
    </source>
</evidence>
<dbReference type="GO" id="GO:0003700">
    <property type="term" value="F:DNA-binding transcription factor activity"/>
    <property type="evidence" value="ECO:0007669"/>
    <property type="project" value="InterPro"/>
</dbReference>
<dbReference type="EMBL" id="DXEX01000082">
    <property type="protein sequence ID" value="HIX58770.1"/>
    <property type="molecule type" value="Genomic_DNA"/>
</dbReference>
<proteinExistence type="predicted"/>
<keyword evidence="3" id="KW-0804">Transcription</keyword>
<dbReference type="Gene3D" id="1.10.10.60">
    <property type="entry name" value="Homeodomain-like"/>
    <property type="match status" value="2"/>
</dbReference>
<protein>
    <submittedName>
        <fullName evidence="5">AraC family transcriptional regulator</fullName>
    </submittedName>
</protein>
<dbReference type="InterPro" id="IPR009057">
    <property type="entry name" value="Homeodomain-like_sf"/>
</dbReference>
<dbReference type="AlphaFoldDB" id="A0A9D1WGR1"/>
<dbReference type="InterPro" id="IPR014710">
    <property type="entry name" value="RmlC-like_jellyroll"/>
</dbReference>
<dbReference type="InterPro" id="IPR018062">
    <property type="entry name" value="HTH_AraC-typ_CS"/>
</dbReference>
<dbReference type="SUPFAM" id="SSF46689">
    <property type="entry name" value="Homeodomain-like"/>
    <property type="match status" value="2"/>
</dbReference>
<gene>
    <name evidence="5" type="ORF">IAA45_03530</name>
</gene>
<dbReference type="InterPro" id="IPR020449">
    <property type="entry name" value="Tscrpt_reg_AraC-type_HTH"/>
</dbReference>
<dbReference type="PROSITE" id="PS00041">
    <property type="entry name" value="HTH_ARAC_FAMILY_1"/>
    <property type="match status" value="1"/>
</dbReference>
<name>A0A9D1WGR1_9FIRM</name>
<evidence type="ECO:0000259" key="4">
    <source>
        <dbReference type="PROSITE" id="PS01124"/>
    </source>
</evidence>
<comment type="caution">
    <text evidence="5">The sequence shown here is derived from an EMBL/GenBank/DDBJ whole genome shotgun (WGS) entry which is preliminary data.</text>
</comment>
<accession>A0A9D1WGR1</accession>
<feature type="domain" description="HTH araC/xylS-type" evidence="4">
    <location>
        <begin position="195"/>
        <end position="293"/>
    </location>
</feature>
<dbReference type="PANTHER" id="PTHR43280">
    <property type="entry name" value="ARAC-FAMILY TRANSCRIPTIONAL REGULATOR"/>
    <property type="match status" value="1"/>
</dbReference>
<sequence>MQIQINRNQREMKRHGEYAFPLLVSRESITDYEFSTFSWHWHPEMELTLVEEGEMVYQINGTAYHLRKGNVLFGNSNALHSGHAIDRQICRYISITFDPRLLYGFEGSLFQKKYVEPLVDDYGCSSVCFDGSQPWHAGIRQKMKQLINLWDGAEDFYEFRMQIALEEIWLLLLEHQEAFAVEKPRILPRELKRLKKILGFIHENYSKKITLEEIAGAVPFCKSECCRFFKRYMRESLFEYLQRYRVEQSLSVLENPECSVTDAAYSCGFEDAGYYSKVFRKYMGRSPRDYKKESKKLDMEQTPAGMLKTDFVWKSKAQNASSDTM</sequence>
<organism evidence="5 6">
    <name type="scientific">Candidatus Blautia gallistercoris</name>
    <dbReference type="NCBI Taxonomy" id="2838490"/>
    <lineage>
        <taxon>Bacteria</taxon>
        <taxon>Bacillati</taxon>
        <taxon>Bacillota</taxon>
        <taxon>Clostridia</taxon>
        <taxon>Lachnospirales</taxon>
        <taxon>Lachnospiraceae</taxon>
        <taxon>Blautia</taxon>
    </lineage>
</organism>
<dbReference type="Proteomes" id="UP000886817">
    <property type="component" value="Unassembled WGS sequence"/>
</dbReference>
<dbReference type="InterPro" id="IPR037923">
    <property type="entry name" value="HTH-like"/>
</dbReference>
<dbReference type="PROSITE" id="PS01124">
    <property type="entry name" value="HTH_ARAC_FAMILY_2"/>
    <property type="match status" value="1"/>
</dbReference>
<dbReference type="PRINTS" id="PR00032">
    <property type="entry name" value="HTHARAC"/>
</dbReference>
<dbReference type="SUPFAM" id="SSF51215">
    <property type="entry name" value="Regulatory protein AraC"/>
    <property type="match status" value="1"/>
</dbReference>
<dbReference type="CDD" id="cd02208">
    <property type="entry name" value="cupin_RmlC-like"/>
    <property type="match status" value="1"/>
</dbReference>
<reference evidence="5" key="1">
    <citation type="journal article" date="2021" name="PeerJ">
        <title>Extensive microbial diversity within the chicken gut microbiome revealed by metagenomics and culture.</title>
        <authorList>
            <person name="Gilroy R."/>
            <person name="Ravi A."/>
            <person name="Getino M."/>
            <person name="Pursley I."/>
            <person name="Horton D.L."/>
            <person name="Alikhan N.F."/>
            <person name="Baker D."/>
            <person name="Gharbi K."/>
            <person name="Hall N."/>
            <person name="Watson M."/>
            <person name="Adriaenssens E.M."/>
            <person name="Foster-Nyarko E."/>
            <person name="Jarju S."/>
            <person name="Secka A."/>
            <person name="Antonio M."/>
            <person name="Oren A."/>
            <person name="Chaudhuri R.R."/>
            <person name="La Ragione R."/>
            <person name="Hildebrand F."/>
            <person name="Pallen M.J."/>
        </authorList>
    </citation>
    <scope>NUCLEOTIDE SEQUENCE</scope>
    <source>
        <strain evidence="5">ChiSjej1B19-8411</strain>
    </source>
</reference>
<dbReference type="SMART" id="SM00342">
    <property type="entry name" value="HTH_ARAC"/>
    <property type="match status" value="1"/>
</dbReference>
<evidence type="ECO:0000256" key="2">
    <source>
        <dbReference type="ARBA" id="ARBA00023125"/>
    </source>
</evidence>
<dbReference type="InterPro" id="IPR018060">
    <property type="entry name" value="HTH_AraC"/>
</dbReference>
<dbReference type="Pfam" id="PF02311">
    <property type="entry name" value="AraC_binding"/>
    <property type="match status" value="1"/>
</dbReference>
<dbReference type="GO" id="GO:0043565">
    <property type="term" value="F:sequence-specific DNA binding"/>
    <property type="evidence" value="ECO:0007669"/>
    <property type="project" value="InterPro"/>
</dbReference>